<dbReference type="Gene3D" id="3.40.710.10">
    <property type="entry name" value="DD-peptidase/beta-lactamase superfamily"/>
    <property type="match status" value="1"/>
</dbReference>
<name>A0ABU9YQ84_9PROT</name>
<feature type="signal peptide" evidence="4">
    <location>
        <begin position="1"/>
        <end position="23"/>
    </location>
</feature>
<gene>
    <name evidence="6" type="ORF">WG926_21870</name>
</gene>
<feature type="chain" id="PRO_5046907155" evidence="4">
    <location>
        <begin position="24"/>
        <end position="424"/>
    </location>
</feature>
<keyword evidence="7" id="KW-1185">Reference proteome</keyword>
<evidence type="ECO:0000313" key="7">
    <source>
        <dbReference type="Proteomes" id="UP001413721"/>
    </source>
</evidence>
<dbReference type="InterPro" id="IPR050491">
    <property type="entry name" value="AmpC-like"/>
</dbReference>
<comment type="caution">
    <text evidence="6">The sequence shown here is derived from an EMBL/GenBank/DDBJ whole genome shotgun (WGS) entry which is preliminary data.</text>
</comment>
<dbReference type="EC" id="3.1.1.103" evidence="6"/>
<evidence type="ECO:0000256" key="4">
    <source>
        <dbReference type="SAM" id="SignalP"/>
    </source>
</evidence>
<keyword evidence="6" id="KW-0378">Hydrolase</keyword>
<proteinExistence type="predicted"/>
<dbReference type="RefSeq" id="WP_345938282.1">
    <property type="nucleotide sequence ID" value="NZ_JBBKTW010000009.1"/>
</dbReference>
<dbReference type="InterPro" id="IPR012338">
    <property type="entry name" value="Beta-lactam/transpept-like"/>
</dbReference>
<keyword evidence="4" id="KW-0732">Signal</keyword>
<dbReference type="SUPFAM" id="SSF56601">
    <property type="entry name" value="beta-lactamase/transpeptidase-like"/>
    <property type="match status" value="1"/>
</dbReference>
<dbReference type="GO" id="GO:0016787">
    <property type="term" value="F:hydrolase activity"/>
    <property type="evidence" value="ECO:0007669"/>
    <property type="project" value="UniProtKB-KW"/>
</dbReference>
<feature type="region of interest" description="Disordered" evidence="3">
    <location>
        <begin position="26"/>
        <end position="66"/>
    </location>
</feature>
<evidence type="ECO:0000259" key="5">
    <source>
        <dbReference type="Pfam" id="PF00144"/>
    </source>
</evidence>
<dbReference type="Pfam" id="PF00144">
    <property type="entry name" value="Beta-lactamase"/>
    <property type="match status" value="1"/>
</dbReference>
<keyword evidence="2" id="KW-0472">Membrane</keyword>
<accession>A0ABU9YQ84</accession>
<evidence type="ECO:0000256" key="1">
    <source>
        <dbReference type="ARBA" id="ARBA00004370"/>
    </source>
</evidence>
<sequence>MKALNGLALATLVCLLTTYSATAEPVVIGGDSPPGLPRNGPDQPSSAPPDNLQRGERVVGGAGQGRVAERVTESEAIAALAEELDRQTAADMFAGAVMVSRDGETIFAKAKGCADIERQIPNDVDTAFGIGSMGKMFTGTAILQLVQAGRVSLDDPLSAYLPDYPNEAMAAATIHQLLTHTAGAGNIFGPDEIELFNANREDLTEPEDFIALFGERSPRFEPGSSWEYSNYGFILLGRIIETVSGESYFDYVRKHIFQPAGMNSTDNYPVSELPPKTAIGYTRVPPGERLSGHPVGGQLPPLRPNTDSLPYRGGPAGGGYSTVGDLIRFATALRENKLLDEEHTELLIAGKVASMGSSRYAYGFSDELSGDGVRVVGHNGGAPGIYGQLLIFPDSGYVVAVLANRDPQGAIGVIQSISSRLPAK</sequence>
<organism evidence="6 7">
    <name type="scientific">Tistrella arctica</name>
    <dbReference type="NCBI Taxonomy" id="3133430"/>
    <lineage>
        <taxon>Bacteria</taxon>
        <taxon>Pseudomonadati</taxon>
        <taxon>Pseudomonadota</taxon>
        <taxon>Alphaproteobacteria</taxon>
        <taxon>Geminicoccales</taxon>
        <taxon>Geminicoccaceae</taxon>
        <taxon>Tistrella</taxon>
    </lineage>
</organism>
<dbReference type="InterPro" id="IPR001466">
    <property type="entry name" value="Beta-lactam-related"/>
</dbReference>
<dbReference type="Proteomes" id="UP001413721">
    <property type="component" value="Unassembled WGS sequence"/>
</dbReference>
<dbReference type="EMBL" id="JBBKTW010000009">
    <property type="protein sequence ID" value="MEN2990975.1"/>
    <property type="molecule type" value="Genomic_DNA"/>
</dbReference>
<reference evidence="6 7" key="1">
    <citation type="submission" date="2024-03" db="EMBL/GenBank/DDBJ databases">
        <title>High-quality draft genome sequencing of Tistrella sp. BH-R2-4.</title>
        <authorList>
            <person name="Dong C."/>
        </authorList>
    </citation>
    <scope>NUCLEOTIDE SEQUENCE [LARGE SCALE GENOMIC DNA]</scope>
    <source>
        <strain evidence="6 7">BH-R2-4</strain>
    </source>
</reference>
<protein>
    <submittedName>
        <fullName evidence="6">Serine hydrolase domain-containing protein</fullName>
        <ecNumber evidence="6">3.1.1.103</ecNumber>
    </submittedName>
</protein>
<dbReference type="PANTHER" id="PTHR46825">
    <property type="entry name" value="D-ALANYL-D-ALANINE-CARBOXYPEPTIDASE/ENDOPEPTIDASE AMPH"/>
    <property type="match status" value="1"/>
</dbReference>
<evidence type="ECO:0000313" key="6">
    <source>
        <dbReference type="EMBL" id="MEN2990975.1"/>
    </source>
</evidence>
<evidence type="ECO:0000256" key="3">
    <source>
        <dbReference type="SAM" id="MobiDB-lite"/>
    </source>
</evidence>
<feature type="domain" description="Beta-lactamase-related" evidence="5">
    <location>
        <begin position="91"/>
        <end position="408"/>
    </location>
</feature>
<comment type="subcellular location">
    <subcellularLocation>
        <location evidence="1">Membrane</location>
    </subcellularLocation>
</comment>
<evidence type="ECO:0000256" key="2">
    <source>
        <dbReference type="ARBA" id="ARBA00023136"/>
    </source>
</evidence>
<dbReference type="PANTHER" id="PTHR46825:SF11">
    <property type="entry name" value="PENICILLIN-BINDING PROTEIN 4"/>
    <property type="match status" value="1"/>
</dbReference>